<name>A0ABV6Y2J5_9HYPH</name>
<sequence length="396" mass="40951">MAKQYTVLRGFNQSRTREPFAVGPSPTGLEALIAAQAIPQVEVRTLNKMEVLDTARDPEVKGIAPVMPIKLIEPTSNDDVSATAGDAWGISAVRADVSAFTGDGVVVSVLDTGIDPNHPAFQGITLVQKDFTGEGDGDGHGHGTHCAGTVFGRDVNGTRIGVARGVKKALIGKVLGTNGGGDSDMLFQGITWAIENQADVVSMSLGFDFPGFVDQMVSDGLPVPAATSIALEGYRANLRMFDALMQMIRARAAFGQGTVVVAASGNESERTAQKPYEVAVSIPAAAEGIISVGALGRAGNALEVASFSNTFPQISAPGVDIISARKGGGLISMNGTSMATPHVAGVAALWWDFMRQSDTPANALGISSKLLATARSNVFAANVDPTDRGMGIVTAP</sequence>
<evidence type="ECO:0000256" key="1">
    <source>
        <dbReference type="ARBA" id="ARBA00011073"/>
    </source>
</evidence>
<proteinExistence type="inferred from homology"/>
<reference evidence="8 9" key="1">
    <citation type="submission" date="2024-09" db="EMBL/GenBank/DDBJ databases">
        <title>Nodulacao em especies de Leguminosae Basais da Amazonia e Caracterizacao dos Rizobios e Bacterias Associadas aos Nodulos.</title>
        <authorList>
            <person name="Jambeiro I.C.A."/>
            <person name="Lopes I.S."/>
            <person name="Aguiar E.R.G.R."/>
            <person name="Santos A.F.J."/>
            <person name="Dos Santos J.M.F."/>
            <person name="Gross E."/>
        </authorList>
    </citation>
    <scope>NUCLEOTIDE SEQUENCE [LARGE SCALE GENOMIC DNA]</scope>
    <source>
        <strain evidence="8 9">BRUESC1165</strain>
    </source>
</reference>
<dbReference type="RefSeq" id="WP_377028674.1">
    <property type="nucleotide sequence ID" value="NZ_JBHOMY010000004.1"/>
</dbReference>
<dbReference type="InterPro" id="IPR050131">
    <property type="entry name" value="Peptidase_S8_subtilisin-like"/>
</dbReference>
<keyword evidence="2 5" id="KW-0645">Protease</keyword>
<dbReference type="PRINTS" id="PR00723">
    <property type="entry name" value="SUBTILISIN"/>
</dbReference>
<comment type="similarity">
    <text evidence="1 5 6">Belongs to the peptidase S8 family.</text>
</comment>
<evidence type="ECO:0000256" key="6">
    <source>
        <dbReference type="RuleBase" id="RU003355"/>
    </source>
</evidence>
<comment type="caution">
    <text evidence="8">The sequence shown here is derived from an EMBL/GenBank/DDBJ whole genome shotgun (WGS) entry which is preliminary data.</text>
</comment>
<dbReference type="EMBL" id="JBHOMY010000004">
    <property type="protein sequence ID" value="MFC1455489.1"/>
    <property type="molecule type" value="Genomic_DNA"/>
</dbReference>
<dbReference type="PROSITE" id="PS51892">
    <property type="entry name" value="SUBTILASE"/>
    <property type="match status" value="1"/>
</dbReference>
<dbReference type="InterPro" id="IPR036852">
    <property type="entry name" value="Peptidase_S8/S53_dom_sf"/>
</dbReference>
<dbReference type="PANTHER" id="PTHR43806">
    <property type="entry name" value="PEPTIDASE S8"/>
    <property type="match status" value="1"/>
</dbReference>
<dbReference type="PROSITE" id="PS00138">
    <property type="entry name" value="SUBTILASE_SER"/>
    <property type="match status" value="1"/>
</dbReference>
<keyword evidence="3 5" id="KW-0378">Hydrolase</keyword>
<evidence type="ECO:0000259" key="7">
    <source>
        <dbReference type="Pfam" id="PF00082"/>
    </source>
</evidence>
<evidence type="ECO:0000256" key="4">
    <source>
        <dbReference type="ARBA" id="ARBA00022825"/>
    </source>
</evidence>
<protein>
    <submittedName>
        <fullName evidence="8">S8 family serine peptidase</fullName>
    </submittedName>
</protein>
<feature type="domain" description="Peptidase S8/S53" evidence="7">
    <location>
        <begin position="102"/>
        <end position="377"/>
    </location>
</feature>
<dbReference type="PROSITE" id="PS00136">
    <property type="entry name" value="SUBTILASE_ASP"/>
    <property type="match status" value="1"/>
</dbReference>
<dbReference type="CDD" id="cd07480">
    <property type="entry name" value="Peptidases_S8_12"/>
    <property type="match status" value="1"/>
</dbReference>
<keyword evidence="4 5" id="KW-0720">Serine protease</keyword>
<evidence type="ECO:0000256" key="3">
    <source>
        <dbReference type="ARBA" id="ARBA00022801"/>
    </source>
</evidence>
<dbReference type="Proteomes" id="UP001593940">
    <property type="component" value="Unassembled WGS sequence"/>
</dbReference>
<evidence type="ECO:0000256" key="5">
    <source>
        <dbReference type="PROSITE-ProRule" id="PRU01240"/>
    </source>
</evidence>
<dbReference type="SUPFAM" id="SSF52743">
    <property type="entry name" value="Subtilisin-like"/>
    <property type="match status" value="1"/>
</dbReference>
<dbReference type="PANTHER" id="PTHR43806:SF11">
    <property type="entry name" value="CEREVISIN-RELATED"/>
    <property type="match status" value="1"/>
</dbReference>
<feature type="active site" description="Charge relay system" evidence="5">
    <location>
        <position position="142"/>
    </location>
</feature>
<gene>
    <name evidence="8" type="ORF">ACETIH_01780</name>
</gene>
<evidence type="ECO:0000256" key="2">
    <source>
        <dbReference type="ARBA" id="ARBA00022670"/>
    </source>
</evidence>
<evidence type="ECO:0000313" key="9">
    <source>
        <dbReference type="Proteomes" id="UP001593940"/>
    </source>
</evidence>
<evidence type="ECO:0000313" key="8">
    <source>
        <dbReference type="EMBL" id="MFC1455489.1"/>
    </source>
</evidence>
<accession>A0ABV6Y2J5</accession>
<feature type="active site" description="Charge relay system" evidence="5">
    <location>
        <position position="111"/>
    </location>
</feature>
<dbReference type="Gene3D" id="3.40.50.200">
    <property type="entry name" value="Peptidase S8/S53 domain"/>
    <property type="match status" value="1"/>
</dbReference>
<dbReference type="InterPro" id="IPR023828">
    <property type="entry name" value="Peptidase_S8_Ser-AS"/>
</dbReference>
<dbReference type="InterPro" id="IPR000209">
    <property type="entry name" value="Peptidase_S8/S53_dom"/>
</dbReference>
<feature type="active site" description="Charge relay system" evidence="5">
    <location>
        <position position="337"/>
    </location>
</feature>
<dbReference type="InterPro" id="IPR023827">
    <property type="entry name" value="Peptidase_S8_Asp-AS"/>
</dbReference>
<keyword evidence="9" id="KW-1185">Reference proteome</keyword>
<dbReference type="Pfam" id="PF00082">
    <property type="entry name" value="Peptidase_S8"/>
    <property type="match status" value="1"/>
</dbReference>
<dbReference type="InterPro" id="IPR015500">
    <property type="entry name" value="Peptidase_S8_subtilisin-rel"/>
</dbReference>
<organism evidence="8 9">
    <name type="scientific">Microvirga arabica</name>
    <dbReference type="NCBI Taxonomy" id="1128671"/>
    <lineage>
        <taxon>Bacteria</taxon>
        <taxon>Pseudomonadati</taxon>
        <taxon>Pseudomonadota</taxon>
        <taxon>Alphaproteobacteria</taxon>
        <taxon>Hyphomicrobiales</taxon>
        <taxon>Methylobacteriaceae</taxon>
        <taxon>Microvirga</taxon>
    </lineage>
</organism>